<accession>A0A543G7E2</accession>
<comment type="caution">
    <text evidence="2">The sequence shown here is derived from an EMBL/GenBank/DDBJ whole genome shotgun (WGS) entry which is preliminary data.</text>
</comment>
<dbReference type="Proteomes" id="UP000320773">
    <property type="component" value="Unassembled WGS sequence"/>
</dbReference>
<evidence type="ECO:0000313" key="3">
    <source>
        <dbReference type="Proteomes" id="UP000320773"/>
    </source>
</evidence>
<feature type="signal peptide" evidence="1">
    <location>
        <begin position="1"/>
        <end position="18"/>
    </location>
</feature>
<name>A0A543G7E2_9FLAO</name>
<gene>
    <name evidence="2" type="ORF">BC670_3024</name>
</gene>
<evidence type="ECO:0000313" key="2">
    <source>
        <dbReference type="EMBL" id="TQM42002.1"/>
    </source>
</evidence>
<reference evidence="2 3" key="1">
    <citation type="submission" date="2019-06" db="EMBL/GenBank/DDBJ databases">
        <title>Genomic Encyclopedia of Archaeal and Bacterial Type Strains, Phase II (KMG-II): from individual species to whole genera.</title>
        <authorList>
            <person name="Goeker M."/>
        </authorList>
    </citation>
    <scope>NUCLEOTIDE SEQUENCE [LARGE SCALE GENOMIC DNA]</scope>
    <source>
        <strain evidence="2 3">DSM 24789</strain>
    </source>
</reference>
<feature type="chain" id="PRO_5022107030" evidence="1">
    <location>
        <begin position="19"/>
        <end position="64"/>
    </location>
</feature>
<proteinExistence type="predicted"/>
<dbReference type="EMBL" id="VFPJ01000001">
    <property type="protein sequence ID" value="TQM42002.1"/>
    <property type="molecule type" value="Genomic_DNA"/>
</dbReference>
<keyword evidence="1" id="KW-0732">Signal</keyword>
<sequence length="64" mass="6935">MKKSILILLLLVCSISFSQNIKFEGIVIDTDKVPVEMANVMALNAATKAMDAYAITNDKAMSLS</sequence>
<evidence type="ECO:0000256" key="1">
    <source>
        <dbReference type="SAM" id="SignalP"/>
    </source>
</evidence>
<protein>
    <submittedName>
        <fullName evidence="2">Uncharacterized protein</fullName>
    </submittedName>
</protein>
<dbReference type="RefSeq" id="WP_089081818.1">
    <property type="nucleotide sequence ID" value="NZ_VFPJ01000001.1"/>
</dbReference>
<dbReference type="AlphaFoldDB" id="A0A543G7E2"/>
<organism evidence="2 3">
    <name type="scientific">Flavobacterium branchiophilum</name>
    <dbReference type="NCBI Taxonomy" id="55197"/>
    <lineage>
        <taxon>Bacteria</taxon>
        <taxon>Pseudomonadati</taxon>
        <taxon>Bacteroidota</taxon>
        <taxon>Flavobacteriia</taxon>
        <taxon>Flavobacteriales</taxon>
        <taxon>Flavobacteriaceae</taxon>
        <taxon>Flavobacterium</taxon>
    </lineage>
</organism>